<dbReference type="AlphaFoldDB" id="A0A175R8E9"/>
<comment type="caution">
    <text evidence="3">The sequence shown here is derived from an EMBL/GenBank/DDBJ whole genome shotgun (WGS) entry which is preliminary data.</text>
</comment>
<dbReference type="GO" id="GO:0000271">
    <property type="term" value="P:polysaccharide biosynthetic process"/>
    <property type="evidence" value="ECO:0007669"/>
    <property type="project" value="TreeGrafter"/>
</dbReference>
<dbReference type="GO" id="GO:0016747">
    <property type="term" value="F:acyltransferase activity, transferring groups other than amino-acyl groups"/>
    <property type="evidence" value="ECO:0007669"/>
    <property type="project" value="InterPro"/>
</dbReference>
<dbReference type="RefSeq" id="WP_058634951.1">
    <property type="nucleotide sequence ID" value="NZ_LDPZ01000020.1"/>
</dbReference>
<feature type="domain" description="Acyltransferase 3" evidence="2">
    <location>
        <begin position="10"/>
        <end position="321"/>
    </location>
</feature>
<feature type="transmembrane region" description="Helical" evidence="1">
    <location>
        <begin position="165"/>
        <end position="183"/>
    </location>
</feature>
<feature type="transmembrane region" description="Helical" evidence="1">
    <location>
        <begin position="38"/>
        <end position="61"/>
    </location>
</feature>
<dbReference type="InterPro" id="IPR002656">
    <property type="entry name" value="Acyl_transf_3_dom"/>
</dbReference>
<dbReference type="GO" id="GO:0016020">
    <property type="term" value="C:membrane"/>
    <property type="evidence" value="ECO:0007669"/>
    <property type="project" value="TreeGrafter"/>
</dbReference>
<reference evidence="3 4" key="1">
    <citation type="journal article" date="2016" name="Front. Microbiol.">
        <title>Genomic Resource of Rice Seed Associated Bacteria.</title>
        <authorList>
            <person name="Midha S."/>
            <person name="Bansal K."/>
            <person name="Sharma S."/>
            <person name="Kumar N."/>
            <person name="Patil P.P."/>
            <person name="Chaudhry V."/>
            <person name="Patil P.B."/>
        </authorList>
    </citation>
    <scope>NUCLEOTIDE SEQUENCE [LARGE SCALE GENOMIC DNA]</scope>
    <source>
        <strain evidence="3 4">NS226</strain>
    </source>
</reference>
<gene>
    <name evidence="3" type="ORF">NS226_10515</name>
</gene>
<feature type="transmembrane region" description="Helical" evidence="1">
    <location>
        <begin position="267"/>
        <end position="285"/>
    </location>
</feature>
<dbReference type="Pfam" id="PF01757">
    <property type="entry name" value="Acyl_transf_3"/>
    <property type="match status" value="1"/>
</dbReference>
<name>A0A175R8E9_9HYPH</name>
<dbReference type="PANTHER" id="PTHR23028:SF131">
    <property type="entry name" value="BLR2367 PROTEIN"/>
    <property type="match status" value="1"/>
</dbReference>
<dbReference type="Proteomes" id="UP000078272">
    <property type="component" value="Unassembled WGS sequence"/>
</dbReference>
<feature type="transmembrane region" description="Helical" evidence="1">
    <location>
        <begin position="305"/>
        <end position="324"/>
    </location>
</feature>
<feature type="transmembrane region" description="Helical" evidence="1">
    <location>
        <begin position="238"/>
        <end position="255"/>
    </location>
</feature>
<feature type="transmembrane region" description="Helical" evidence="1">
    <location>
        <begin position="115"/>
        <end position="133"/>
    </location>
</feature>
<dbReference type="InterPro" id="IPR050879">
    <property type="entry name" value="Acyltransferase_3"/>
</dbReference>
<proteinExistence type="predicted"/>
<protein>
    <recommendedName>
        <fullName evidence="2">Acyltransferase 3 domain-containing protein</fullName>
    </recommendedName>
</protein>
<dbReference type="PATRIC" id="fig|401562.3.peg.1579"/>
<feature type="transmembrane region" description="Helical" evidence="1">
    <location>
        <begin position="9"/>
        <end position="26"/>
    </location>
</feature>
<evidence type="ECO:0000313" key="4">
    <source>
        <dbReference type="Proteomes" id="UP000078272"/>
    </source>
</evidence>
<evidence type="ECO:0000313" key="3">
    <source>
        <dbReference type="EMBL" id="KTQ95825.1"/>
    </source>
</evidence>
<keyword evidence="1" id="KW-1133">Transmembrane helix</keyword>
<organism evidence="3 4">
    <name type="scientific">Aureimonas ureilytica</name>
    <dbReference type="NCBI Taxonomy" id="401562"/>
    <lineage>
        <taxon>Bacteria</taxon>
        <taxon>Pseudomonadati</taxon>
        <taxon>Pseudomonadota</taxon>
        <taxon>Alphaproteobacteria</taxon>
        <taxon>Hyphomicrobiales</taxon>
        <taxon>Aurantimonadaceae</taxon>
        <taxon>Aureimonas</taxon>
    </lineage>
</organism>
<evidence type="ECO:0000259" key="2">
    <source>
        <dbReference type="Pfam" id="PF01757"/>
    </source>
</evidence>
<dbReference type="EMBL" id="LDPZ01000020">
    <property type="protein sequence ID" value="KTQ95825.1"/>
    <property type="molecule type" value="Genomic_DNA"/>
</dbReference>
<accession>A0A175R8E9</accession>
<evidence type="ECO:0000256" key="1">
    <source>
        <dbReference type="SAM" id="Phobius"/>
    </source>
</evidence>
<keyword evidence="1" id="KW-0472">Membrane</keyword>
<keyword evidence="1" id="KW-0812">Transmembrane</keyword>
<dbReference type="PANTHER" id="PTHR23028">
    <property type="entry name" value="ACETYLTRANSFERASE"/>
    <property type="match status" value="1"/>
</dbReference>
<sequence>MPFLLPAHTGLRAVAALLVVCFHYSIHIGDPGAAVNRILLNGYLGVDLFFVLSGFIIHHVYRAQFAEGRIAARYATFLRYRLARIYPVHVAMLLALVFFQILASAHSGGGLPADYSPGAILAALALVQGWFGIAAPNGVAWSVSAEWFVYLVYPGALVLSCRLPVAVRIAVLCGLLLILQLFWQQNPLLRVVPEFALGAFAYEAALRLRHRLQEFRWLGAAVFAATLLMLGVFQPVLIVPLGFCFAALLVALVNPRDGLARVLSGPVALYLGEISYSLYMVHSPWREILKKAAHRFEINLSSASGMVLSVVTALALAALVYHTVEMPARHLLRRRKSQAPQDIGLTSMSSLDVLGPLEPARDRTVG</sequence>
<feature type="transmembrane region" description="Helical" evidence="1">
    <location>
        <begin position="82"/>
        <end position="103"/>
    </location>
</feature>